<dbReference type="Proteomes" id="UP001595880">
    <property type="component" value="Unassembled WGS sequence"/>
</dbReference>
<sequence>MDTFLRNYWSIYYNFLQDFETIIYRDYSLAYFCHLPSYLLPNKPLLSKLQQTSFYTTKWGKQITHQRDIQQLFTEFTEKHRNPLKKSDGKVVIHVDKLLRFPNPSLQQFNHKKTILLSNGNKQRFTKTISTQPLSTKQYRKSTRAVPLTNTILIKKGKKTRTTVSNVKISNQFVSIYLSDFAQKNTDAINIITNQAKHMLNERSNHPLYKENAFRKWFINNLSAVIQYIDIAEKFFRKMNVACLVVSTTHSYINRILTVVASKFGIPTICMQHGIIASELGYIPKIATIDAVYGSFEKKFFQNIGVKKEAIEIIGHPRFDQIPLLSLPKGKIQKQLGLDTRQKTVLIAVRGSDDIDRWRTFIQELHHRNKCNILIKNYPSSEPHPLTKEFSYVYPTHPYHLYQLFSQIDVVVAYPSTVGIEAMINDKTVFILDKITNGYTNYYGLLQSLTQSSPKVLAQLVANYFQEPTFRNKANEIRQAFVKERYPNHYASTKQLLACINRLTK</sequence>
<reference evidence="2" key="1">
    <citation type="journal article" date="2019" name="Int. J. Syst. Evol. Microbiol.">
        <title>The Global Catalogue of Microorganisms (GCM) 10K type strain sequencing project: providing services to taxonomists for standard genome sequencing and annotation.</title>
        <authorList>
            <consortium name="The Broad Institute Genomics Platform"/>
            <consortium name="The Broad Institute Genome Sequencing Center for Infectious Disease"/>
            <person name="Wu L."/>
            <person name="Ma J."/>
        </authorList>
    </citation>
    <scope>NUCLEOTIDE SEQUENCE [LARGE SCALE GENOMIC DNA]</scope>
    <source>
        <strain evidence="2">KACC 14058</strain>
    </source>
</reference>
<keyword evidence="2" id="KW-1185">Reference proteome</keyword>
<dbReference type="Gene3D" id="3.40.50.12580">
    <property type="match status" value="1"/>
</dbReference>
<comment type="caution">
    <text evidence="1">The sequence shown here is derived from an EMBL/GenBank/DDBJ whole genome shotgun (WGS) entry which is preliminary data.</text>
</comment>
<evidence type="ECO:0000313" key="2">
    <source>
        <dbReference type="Proteomes" id="UP001595880"/>
    </source>
</evidence>
<accession>A0ABV8VXD3</accession>
<dbReference type="RefSeq" id="WP_390199239.1">
    <property type="nucleotide sequence ID" value="NZ_JBHSDV010000003.1"/>
</dbReference>
<evidence type="ECO:0000313" key="1">
    <source>
        <dbReference type="EMBL" id="MFC4388306.1"/>
    </source>
</evidence>
<dbReference type="InterPro" id="IPR043148">
    <property type="entry name" value="TagF_C"/>
</dbReference>
<organism evidence="1 2">
    <name type="scientific">Gracilibacillus marinus</name>
    <dbReference type="NCBI Taxonomy" id="630535"/>
    <lineage>
        <taxon>Bacteria</taxon>
        <taxon>Bacillati</taxon>
        <taxon>Bacillota</taxon>
        <taxon>Bacilli</taxon>
        <taxon>Bacillales</taxon>
        <taxon>Bacillaceae</taxon>
        <taxon>Gracilibacillus</taxon>
    </lineage>
</organism>
<dbReference type="SUPFAM" id="SSF53756">
    <property type="entry name" value="UDP-Glycosyltransferase/glycogen phosphorylase"/>
    <property type="match status" value="1"/>
</dbReference>
<gene>
    <name evidence="1" type="ORF">ACFOZ1_10885</name>
</gene>
<name>A0ABV8VXD3_9BACI</name>
<proteinExistence type="predicted"/>
<protein>
    <submittedName>
        <fullName evidence="1">Uncharacterized protein</fullName>
    </submittedName>
</protein>
<dbReference type="EMBL" id="JBHSDV010000003">
    <property type="protein sequence ID" value="MFC4388306.1"/>
    <property type="molecule type" value="Genomic_DNA"/>
</dbReference>